<dbReference type="GO" id="GO:0032259">
    <property type="term" value="P:methylation"/>
    <property type="evidence" value="ECO:0007669"/>
    <property type="project" value="UniProtKB-KW"/>
</dbReference>
<organism evidence="8 9">
    <name type="scientific">Chamaesiphon minutus (strain ATCC 27169 / PCC 6605)</name>
    <dbReference type="NCBI Taxonomy" id="1173020"/>
    <lineage>
        <taxon>Bacteria</taxon>
        <taxon>Bacillati</taxon>
        <taxon>Cyanobacteriota</taxon>
        <taxon>Cyanophyceae</taxon>
        <taxon>Gomontiellales</taxon>
        <taxon>Chamaesiphonaceae</taxon>
        <taxon>Chamaesiphon</taxon>
    </lineage>
</organism>
<dbReference type="PANTHER" id="PTHR10629:SF52">
    <property type="entry name" value="DNA (CYTOSINE-5)-METHYLTRANSFERASE 1"/>
    <property type="match status" value="1"/>
</dbReference>
<dbReference type="PATRIC" id="fig|1173020.3.peg.3650"/>
<dbReference type="InterPro" id="IPR031303">
    <property type="entry name" value="C5_meth_CS"/>
</dbReference>
<comment type="similarity">
    <text evidence="5 6">Belongs to the class I-like SAM-binding methyltransferase superfamily. C5-methyltransferase family.</text>
</comment>
<keyword evidence="3 5" id="KW-0949">S-adenosyl-L-methionine</keyword>
<dbReference type="InterPro" id="IPR001525">
    <property type="entry name" value="C5_MeTfrase"/>
</dbReference>
<dbReference type="eggNOG" id="COG0270">
    <property type="taxonomic scope" value="Bacteria"/>
</dbReference>
<dbReference type="PRINTS" id="PR00105">
    <property type="entry name" value="C5METTRFRASE"/>
</dbReference>
<evidence type="ECO:0000256" key="6">
    <source>
        <dbReference type="RuleBase" id="RU000416"/>
    </source>
</evidence>
<feature type="active site" evidence="5">
    <location>
        <position position="83"/>
    </location>
</feature>
<evidence type="ECO:0000313" key="8">
    <source>
        <dbReference type="EMBL" id="AFY94200.1"/>
    </source>
</evidence>
<dbReference type="Proteomes" id="UP000010366">
    <property type="component" value="Chromosome"/>
</dbReference>
<sequence>MNRPIGIDLFAGAGGMSLGFEQAGFDVVAAVEIDPIHCATHEYNFPLSATICASVIDLTGDEIRSRAKLDDKDIDVVFGGAPCQGFSLMGKRVFEDPRNQLVFHYVRLVRELNPKYCVFENVKGLTLGKHAQFLDELITALGDAGYTVLTPYKVLNAADYGVPQDRRRLFLIGARKDMKLPEYPKPNQDRVTVLEAIGDLPDADRFDDLWGTDTISYQWETKSTYARKLRGFERDPDDYSYPRKFSPEMLTCSLRTQHTQSSRSRFEATLPGKTESISRFRKLEPNGICNTLRAGTDSARGAHTSPRPIHPWFPRVITVREAARLHSYPDWFRLHSTKWHGCRQIGNSVPPLLARAVASELIKAQEISPTQPKKVLNPGEVRLLSLDMSNASAYFKVPRDTIAQRTRKLSVIEEALEKEVKEEVYA</sequence>
<dbReference type="KEGG" id="cmp:Cha6605_3188"/>
<evidence type="ECO:0000256" key="4">
    <source>
        <dbReference type="ARBA" id="ARBA00022747"/>
    </source>
</evidence>
<dbReference type="GO" id="GO:0003886">
    <property type="term" value="F:DNA (cytosine-5-)-methyltransferase activity"/>
    <property type="evidence" value="ECO:0007669"/>
    <property type="project" value="UniProtKB-EC"/>
</dbReference>
<dbReference type="Pfam" id="PF00145">
    <property type="entry name" value="DNA_methylase"/>
    <property type="match status" value="1"/>
</dbReference>
<dbReference type="REBASE" id="57863">
    <property type="entry name" value="M.Cmi6605ORF3188P"/>
</dbReference>
<evidence type="ECO:0000256" key="5">
    <source>
        <dbReference type="PROSITE-ProRule" id="PRU01016"/>
    </source>
</evidence>
<dbReference type="HOGENOM" id="CLU_006958_2_4_3"/>
<keyword evidence="1 5" id="KW-0489">Methyltransferase</keyword>
<evidence type="ECO:0000256" key="3">
    <source>
        <dbReference type="ARBA" id="ARBA00022691"/>
    </source>
</evidence>
<comment type="catalytic activity">
    <reaction evidence="7">
        <text>a 2'-deoxycytidine in DNA + S-adenosyl-L-methionine = a 5-methyl-2'-deoxycytidine in DNA + S-adenosyl-L-homocysteine + H(+)</text>
        <dbReference type="Rhea" id="RHEA:13681"/>
        <dbReference type="Rhea" id="RHEA-COMP:11369"/>
        <dbReference type="Rhea" id="RHEA-COMP:11370"/>
        <dbReference type="ChEBI" id="CHEBI:15378"/>
        <dbReference type="ChEBI" id="CHEBI:57856"/>
        <dbReference type="ChEBI" id="CHEBI:59789"/>
        <dbReference type="ChEBI" id="CHEBI:85452"/>
        <dbReference type="ChEBI" id="CHEBI:85454"/>
        <dbReference type="EC" id="2.1.1.37"/>
    </reaction>
</comment>
<reference evidence="8 9" key="1">
    <citation type="submission" date="2012-05" db="EMBL/GenBank/DDBJ databases">
        <title>Finished chromosome of genome of Chamaesiphon sp. PCC 6605.</title>
        <authorList>
            <consortium name="US DOE Joint Genome Institute"/>
            <person name="Gugger M."/>
            <person name="Coursin T."/>
            <person name="Rippka R."/>
            <person name="Tandeau De Marsac N."/>
            <person name="Huntemann M."/>
            <person name="Wei C.-L."/>
            <person name="Han J."/>
            <person name="Detter J.C."/>
            <person name="Han C."/>
            <person name="Tapia R."/>
            <person name="Chen A."/>
            <person name="Kyrpides N."/>
            <person name="Mavromatis K."/>
            <person name="Markowitz V."/>
            <person name="Szeto E."/>
            <person name="Ivanova N."/>
            <person name="Pagani I."/>
            <person name="Pati A."/>
            <person name="Goodwin L."/>
            <person name="Nordberg H.P."/>
            <person name="Cantor M.N."/>
            <person name="Hua S.X."/>
            <person name="Woyke T."/>
            <person name="Kerfeld C.A."/>
        </authorList>
    </citation>
    <scope>NUCLEOTIDE SEQUENCE [LARGE SCALE GENOMIC DNA]</scope>
    <source>
        <strain evidence="9">ATCC 27169 / PCC 6605</strain>
    </source>
</reference>
<accession>K9UHB5</accession>
<name>K9UHB5_CHAP6</name>
<dbReference type="InterPro" id="IPR018117">
    <property type="entry name" value="C5_DNA_meth_AS"/>
</dbReference>
<proteinExistence type="inferred from homology"/>
<keyword evidence="2 5" id="KW-0808">Transferase</keyword>
<dbReference type="RefSeq" id="WP_015160339.1">
    <property type="nucleotide sequence ID" value="NC_019697.1"/>
</dbReference>
<dbReference type="NCBIfam" id="TIGR00675">
    <property type="entry name" value="dcm"/>
    <property type="match status" value="1"/>
</dbReference>
<dbReference type="SUPFAM" id="SSF53335">
    <property type="entry name" value="S-adenosyl-L-methionine-dependent methyltransferases"/>
    <property type="match status" value="1"/>
</dbReference>
<keyword evidence="9" id="KW-1185">Reference proteome</keyword>
<evidence type="ECO:0000256" key="1">
    <source>
        <dbReference type="ARBA" id="ARBA00022603"/>
    </source>
</evidence>
<dbReference type="InterPro" id="IPR050390">
    <property type="entry name" value="C5-Methyltransferase"/>
</dbReference>
<dbReference type="EC" id="2.1.1.37" evidence="7"/>
<dbReference type="STRING" id="1173020.Cha6605_3188"/>
<protein>
    <recommendedName>
        <fullName evidence="7">Cytosine-specific methyltransferase</fullName>
        <ecNumber evidence="7">2.1.1.37</ecNumber>
    </recommendedName>
</protein>
<evidence type="ECO:0000313" key="9">
    <source>
        <dbReference type="Proteomes" id="UP000010366"/>
    </source>
</evidence>
<dbReference type="InterPro" id="IPR029063">
    <property type="entry name" value="SAM-dependent_MTases_sf"/>
</dbReference>
<dbReference type="PROSITE" id="PS51679">
    <property type="entry name" value="SAM_MT_C5"/>
    <property type="match status" value="1"/>
</dbReference>
<keyword evidence="4" id="KW-0680">Restriction system</keyword>
<dbReference type="EMBL" id="CP003600">
    <property type="protein sequence ID" value="AFY94200.1"/>
    <property type="molecule type" value="Genomic_DNA"/>
</dbReference>
<dbReference type="OrthoDB" id="9813719at2"/>
<dbReference type="PANTHER" id="PTHR10629">
    <property type="entry name" value="CYTOSINE-SPECIFIC METHYLTRANSFERASE"/>
    <property type="match status" value="1"/>
</dbReference>
<dbReference type="AlphaFoldDB" id="K9UHB5"/>
<evidence type="ECO:0000256" key="7">
    <source>
        <dbReference type="RuleBase" id="RU000417"/>
    </source>
</evidence>
<gene>
    <name evidence="8" type="ORF">Cha6605_3188</name>
</gene>
<dbReference type="Gene3D" id="3.90.120.10">
    <property type="entry name" value="DNA Methylase, subunit A, domain 2"/>
    <property type="match status" value="1"/>
</dbReference>
<evidence type="ECO:0000256" key="2">
    <source>
        <dbReference type="ARBA" id="ARBA00022679"/>
    </source>
</evidence>
<dbReference type="Gene3D" id="3.40.50.150">
    <property type="entry name" value="Vaccinia Virus protein VP39"/>
    <property type="match status" value="1"/>
</dbReference>
<dbReference type="GO" id="GO:0009307">
    <property type="term" value="P:DNA restriction-modification system"/>
    <property type="evidence" value="ECO:0007669"/>
    <property type="project" value="UniProtKB-KW"/>
</dbReference>
<dbReference type="PROSITE" id="PS00095">
    <property type="entry name" value="C5_MTASE_2"/>
    <property type="match status" value="1"/>
</dbReference>
<dbReference type="PROSITE" id="PS00094">
    <property type="entry name" value="C5_MTASE_1"/>
    <property type="match status" value="1"/>
</dbReference>